<dbReference type="RefSeq" id="WP_209406319.1">
    <property type="nucleotide sequence ID" value="NZ_JAGIYQ010000008.1"/>
</dbReference>
<dbReference type="NCBIfam" id="NF037970">
    <property type="entry name" value="vanZ_1"/>
    <property type="match status" value="1"/>
</dbReference>
<comment type="caution">
    <text evidence="3">The sequence shown here is derived from an EMBL/GenBank/DDBJ whole genome shotgun (WGS) entry which is preliminary data.</text>
</comment>
<keyword evidence="1" id="KW-0472">Membrane</keyword>
<dbReference type="InterPro" id="IPR006976">
    <property type="entry name" value="VanZ-like"/>
</dbReference>
<evidence type="ECO:0000313" key="3">
    <source>
        <dbReference type="EMBL" id="MBP0726079.1"/>
    </source>
</evidence>
<feature type="transmembrane region" description="Helical" evidence="1">
    <location>
        <begin position="84"/>
        <end position="101"/>
    </location>
</feature>
<dbReference type="InterPro" id="IPR016747">
    <property type="entry name" value="Phosphotransbutyrylase"/>
</dbReference>
<feature type="transmembrane region" description="Helical" evidence="1">
    <location>
        <begin position="6"/>
        <end position="25"/>
    </location>
</feature>
<evidence type="ECO:0000259" key="2">
    <source>
        <dbReference type="Pfam" id="PF04892"/>
    </source>
</evidence>
<dbReference type="Proteomes" id="UP000682134">
    <property type="component" value="Unassembled WGS sequence"/>
</dbReference>
<dbReference type="AlphaFoldDB" id="A0A940SKJ0"/>
<organism evidence="3 4">
    <name type="scientific">Gottfriedia endophytica</name>
    <dbReference type="NCBI Taxonomy" id="2820819"/>
    <lineage>
        <taxon>Bacteria</taxon>
        <taxon>Bacillati</taxon>
        <taxon>Bacillota</taxon>
        <taxon>Bacilli</taxon>
        <taxon>Bacillales</taxon>
        <taxon>Bacillaceae</taxon>
        <taxon>Gottfriedia</taxon>
    </lineage>
</organism>
<dbReference type="Pfam" id="PF04892">
    <property type="entry name" value="VanZ"/>
    <property type="match status" value="1"/>
</dbReference>
<evidence type="ECO:0000313" key="4">
    <source>
        <dbReference type="Proteomes" id="UP000682134"/>
    </source>
</evidence>
<keyword evidence="4" id="KW-1185">Reference proteome</keyword>
<name>A0A940SKJ0_9BACI</name>
<feature type="domain" description="VanZ-like" evidence="2">
    <location>
        <begin position="14"/>
        <end position="153"/>
    </location>
</feature>
<protein>
    <submittedName>
        <fullName evidence="3">VanZ family protein</fullName>
    </submittedName>
</protein>
<proteinExistence type="predicted"/>
<accession>A0A940SKJ0</accession>
<dbReference type="PIRSF" id="PIRSF019083">
    <property type="entry name" value="UCP019083_VanZ"/>
    <property type="match status" value="1"/>
</dbReference>
<keyword evidence="1" id="KW-0812">Transmembrane</keyword>
<keyword evidence="1" id="KW-1133">Transmembrane helix</keyword>
<feature type="transmembrane region" description="Helical" evidence="1">
    <location>
        <begin position="137"/>
        <end position="155"/>
    </location>
</feature>
<reference evidence="3" key="1">
    <citation type="submission" date="2021-04" db="EMBL/GenBank/DDBJ databases">
        <title>Genome seq and assembly of Bacillus sp.</title>
        <authorList>
            <person name="Chhetri G."/>
        </authorList>
    </citation>
    <scope>NUCLEOTIDE SEQUENCE</scope>
    <source>
        <strain evidence="3">RG28</strain>
    </source>
</reference>
<gene>
    <name evidence="3" type="ORF">J5Y03_12930</name>
</gene>
<dbReference type="EMBL" id="JAGIYQ010000008">
    <property type="protein sequence ID" value="MBP0726079.1"/>
    <property type="molecule type" value="Genomic_DNA"/>
</dbReference>
<evidence type="ECO:0000256" key="1">
    <source>
        <dbReference type="SAM" id="Phobius"/>
    </source>
</evidence>
<sequence>MSKLKVFFLYYAPVLFIAGLIFYSSSQPYGKQDIRPELSHLSFLAGIVKHFNFVHFTYAKEVVSIDALGVPGFTEFFIRKLSHFTIYLLLCFFTTRLINFYKPSIKYLGFVFSVVYASSDEFHQMFTADRTPLVQDVILDSIGALVGFVLFNMLWKKVKKQKKSVNK</sequence>